<dbReference type="InterPro" id="IPR033138">
    <property type="entry name" value="Cu_oxidase_CS"/>
</dbReference>
<dbReference type="SUPFAM" id="SSF49503">
    <property type="entry name" value="Cupredoxins"/>
    <property type="match status" value="1"/>
</dbReference>
<organism evidence="5 6">
    <name type="scientific">Burkholderia ubonensis</name>
    <dbReference type="NCBI Taxonomy" id="101571"/>
    <lineage>
        <taxon>Bacteria</taxon>
        <taxon>Pseudomonadati</taxon>
        <taxon>Pseudomonadota</taxon>
        <taxon>Betaproteobacteria</taxon>
        <taxon>Burkholderiales</taxon>
        <taxon>Burkholderiaceae</taxon>
        <taxon>Burkholderia</taxon>
        <taxon>Burkholderia cepacia complex</taxon>
    </lineage>
</organism>
<reference evidence="5 6" key="1">
    <citation type="submission" date="2015-11" db="EMBL/GenBank/DDBJ databases">
        <title>Expanding the genomic diversity of Burkholderia species for the development of highly accurate diagnostics.</title>
        <authorList>
            <person name="Sahl J."/>
            <person name="Keim P."/>
            <person name="Wagner D."/>
        </authorList>
    </citation>
    <scope>NUCLEOTIDE SEQUENCE [LARGE SCALE GENOMIC DNA]</scope>
    <source>
        <strain evidence="5 6">MSMB2036</strain>
    </source>
</reference>
<dbReference type="GO" id="GO:0046872">
    <property type="term" value="F:metal ion binding"/>
    <property type="evidence" value="ECO:0007669"/>
    <property type="project" value="UniProtKB-KW"/>
</dbReference>
<keyword evidence="2" id="KW-0479">Metal-binding</keyword>
<dbReference type="Gene3D" id="2.60.40.420">
    <property type="entry name" value="Cupredoxins - blue copper proteins"/>
    <property type="match status" value="1"/>
</dbReference>
<dbReference type="PROSITE" id="PS51257">
    <property type="entry name" value="PROKAR_LIPOPROTEIN"/>
    <property type="match status" value="1"/>
</dbReference>
<evidence type="ECO:0000256" key="3">
    <source>
        <dbReference type="SAM" id="SignalP"/>
    </source>
</evidence>
<dbReference type="Pfam" id="PF13473">
    <property type="entry name" value="Cupredoxin_1"/>
    <property type="match status" value="1"/>
</dbReference>
<feature type="chain" id="PRO_5007117535" description="EfeO-type cupredoxin-like domain-containing protein" evidence="3">
    <location>
        <begin position="26"/>
        <end position="138"/>
    </location>
</feature>
<comment type="subcellular location">
    <subcellularLocation>
        <location evidence="1">Periplasm</location>
    </subcellularLocation>
</comment>
<evidence type="ECO:0000256" key="2">
    <source>
        <dbReference type="ARBA" id="ARBA00022723"/>
    </source>
</evidence>
<protein>
    <recommendedName>
        <fullName evidence="4">EfeO-type cupredoxin-like domain-containing protein</fullName>
    </recommendedName>
</protein>
<proteinExistence type="predicted"/>
<feature type="domain" description="EfeO-type cupredoxin-like" evidence="4">
    <location>
        <begin position="11"/>
        <end position="123"/>
    </location>
</feature>
<evidence type="ECO:0000259" key="4">
    <source>
        <dbReference type="Pfam" id="PF13473"/>
    </source>
</evidence>
<name>A0A103RIJ6_9BURK</name>
<dbReference type="InterPro" id="IPR028096">
    <property type="entry name" value="EfeO_Cupredoxin"/>
</dbReference>
<keyword evidence="3" id="KW-0732">Signal</keyword>
<dbReference type="GO" id="GO:0042597">
    <property type="term" value="C:periplasmic space"/>
    <property type="evidence" value="ECO:0007669"/>
    <property type="project" value="UniProtKB-SubCell"/>
</dbReference>
<comment type="caution">
    <text evidence="5">The sequence shown here is derived from an EMBL/GenBank/DDBJ whole genome shotgun (WGS) entry which is preliminary data.</text>
</comment>
<evidence type="ECO:0000313" key="5">
    <source>
        <dbReference type="EMBL" id="KVG68437.1"/>
    </source>
</evidence>
<accession>A0A103RIJ6</accession>
<evidence type="ECO:0000313" key="6">
    <source>
        <dbReference type="Proteomes" id="UP000064029"/>
    </source>
</evidence>
<dbReference type="RefSeq" id="WP_059751373.1">
    <property type="nucleotide sequence ID" value="NZ_LOXM01000114.1"/>
</dbReference>
<dbReference type="OrthoDB" id="7431902at2"/>
<dbReference type="AlphaFoldDB" id="A0A103RIJ6"/>
<sequence>MNPACRAALVAGMAALGIASQACHAQQTVKATLRSDSIQLEPHDVKAGKVTFDVVNSEDSDMTHELVVLKTELADGALPVRKGQVLEKRLHKVGEIEDIAPGKRRRLALTLAPGHYALICNKPGHYSAGMHVALVVTR</sequence>
<dbReference type="InterPro" id="IPR008972">
    <property type="entry name" value="Cupredoxin"/>
</dbReference>
<dbReference type="PROSITE" id="PS00079">
    <property type="entry name" value="MULTICOPPER_OXIDASE1"/>
    <property type="match status" value="1"/>
</dbReference>
<dbReference type="EMBL" id="LOXM01000114">
    <property type="protein sequence ID" value="KVG68437.1"/>
    <property type="molecule type" value="Genomic_DNA"/>
</dbReference>
<dbReference type="Proteomes" id="UP000064029">
    <property type="component" value="Unassembled WGS sequence"/>
</dbReference>
<gene>
    <name evidence="5" type="ORF">WJ33_23730</name>
</gene>
<evidence type="ECO:0000256" key="1">
    <source>
        <dbReference type="ARBA" id="ARBA00004418"/>
    </source>
</evidence>
<feature type="signal peptide" evidence="3">
    <location>
        <begin position="1"/>
        <end position="25"/>
    </location>
</feature>